<dbReference type="Proteomes" id="UP000216752">
    <property type="component" value="Chromosome"/>
</dbReference>
<dbReference type="SUPFAM" id="SSF51230">
    <property type="entry name" value="Single hybrid motif"/>
    <property type="match status" value="1"/>
</dbReference>
<feature type="domain" description="Lipoyl-binding" evidence="2">
    <location>
        <begin position="1"/>
        <end position="76"/>
    </location>
</feature>
<evidence type="ECO:0000313" key="3">
    <source>
        <dbReference type="EMBL" id="XFO66229.1"/>
    </source>
</evidence>
<dbReference type="InterPro" id="IPR003016">
    <property type="entry name" value="2-oxoA_DH_lipoyl-BS"/>
</dbReference>
<keyword evidence="3" id="KW-0012">Acyltransferase</keyword>
<evidence type="ECO:0000313" key="4">
    <source>
        <dbReference type="Proteomes" id="UP000216752"/>
    </source>
</evidence>
<dbReference type="PANTHER" id="PTHR23151">
    <property type="entry name" value="DIHYDROLIPOAMIDE ACETYL/SUCCINYL-TRANSFERASE-RELATED"/>
    <property type="match status" value="1"/>
</dbReference>
<organism evidence="3 4">
    <name type="scientific">Sporomusa silvacetica DSM 10669</name>
    <dbReference type="NCBI Taxonomy" id="1123289"/>
    <lineage>
        <taxon>Bacteria</taxon>
        <taxon>Bacillati</taxon>
        <taxon>Bacillota</taxon>
        <taxon>Negativicutes</taxon>
        <taxon>Selenomonadales</taxon>
        <taxon>Sporomusaceae</taxon>
        <taxon>Sporomusa</taxon>
    </lineage>
</organism>
<evidence type="ECO:0000256" key="1">
    <source>
        <dbReference type="ARBA" id="ARBA00022823"/>
    </source>
</evidence>
<dbReference type="GO" id="GO:0004742">
    <property type="term" value="F:dihydrolipoyllysine-residue acetyltransferase activity"/>
    <property type="evidence" value="ECO:0007669"/>
    <property type="project" value="UniProtKB-EC"/>
</dbReference>
<keyword evidence="4" id="KW-1185">Reference proteome</keyword>
<dbReference type="Gene3D" id="2.40.50.100">
    <property type="match status" value="1"/>
</dbReference>
<name>A0ABZ3IKP1_9FIRM</name>
<dbReference type="Pfam" id="PF00364">
    <property type="entry name" value="Biotin_lipoyl"/>
    <property type="match status" value="1"/>
</dbReference>
<dbReference type="EC" id="2.3.1.12" evidence="3"/>
<dbReference type="InterPro" id="IPR045257">
    <property type="entry name" value="E2/Pdx1"/>
</dbReference>
<keyword evidence="3" id="KW-0808">Transferase</keyword>
<dbReference type="PROSITE" id="PS50968">
    <property type="entry name" value="BIOTINYL_LIPOYL"/>
    <property type="match status" value="1"/>
</dbReference>
<dbReference type="PANTHER" id="PTHR23151:SF90">
    <property type="entry name" value="DIHYDROLIPOYLLYSINE-RESIDUE ACETYLTRANSFERASE COMPONENT OF PYRUVATE DEHYDROGENASE COMPLEX, MITOCHONDRIAL-RELATED"/>
    <property type="match status" value="1"/>
</dbReference>
<dbReference type="PROSITE" id="PS00189">
    <property type="entry name" value="LIPOYL"/>
    <property type="match status" value="1"/>
</dbReference>
<accession>A0ABZ3IKP1</accession>
<proteinExistence type="predicted"/>
<keyword evidence="3" id="KW-0670">Pyruvate</keyword>
<sequence>MYNVQMPKFGMTMESGEISEWFVKEGDKVSKGQALCEISSEKITNSLECYTDGKIDKILVEEGAEAAIGDVIATIIED</sequence>
<evidence type="ECO:0000259" key="2">
    <source>
        <dbReference type="PROSITE" id="PS50968"/>
    </source>
</evidence>
<gene>
    <name evidence="3" type="primary">pdhC_1</name>
    <name evidence="3" type="ORF">SPSIL_023790</name>
</gene>
<dbReference type="CDD" id="cd06849">
    <property type="entry name" value="lipoyl_domain"/>
    <property type="match status" value="1"/>
</dbReference>
<dbReference type="RefSeq" id="WP_094607543.1">
    <property type="nucleotide sequence ID" value="NZ_CP155573.1"/>
</dbReference>
<dbReference type="EMBL" id="CP155573">
    <property type="protein sequence ID" value="XFO66229.1"/>
    <property type="molecule type" value="Genomic_DNA"/>
</dbReference>
<protein>
    <submittedName>
        <fullName evidence="3">Dihydrolipoyllysine-residue acetyltransferase component of pyruvate dehydrogenase complex</fullName>
        <ecNumber evidence="3">2.3.1.12</ecNumber>
    </submittedName>
</protein>
<reference evidence="3" key="1">
    <citation type="submission" date="2024-05" db="EMBL/GenBank/DDBJ databases">
        <title>Isolation and characterization of Sporomusa carbonis sp. nov., a carboxydotrophic hydrogenogen in the genus of Sporomusa isolated from a charcoal burning pile.</title>
        <authorList>
            <person name="Boeer T."/>
            <person name="Rosenbaum F."/>
            <person name="Eysell L."/>
            <person name="Mueller V."/>
            <person name="Daniel R."/>
            <person name="Poehlein A."/>
        </authorList>
    </citation>
    <scope>NUCLEOTIDE SEQUENCE [LARGE SCALE GENOMIC DNA]</scope>
    <source>
        <strain evidence="3">DSM 10669</strain>
    </source>
</reference>
<keyword evidence="1" id="KW-0450">Lipoyl</keyword>
<dbReference type="InterPro" id="IPR011053">
    <property type="entry name" value="Single_hybrid_motif"/>
</dbReference>
<dbReference type="InterPro" id="IPR000089">
    <property type="entry name" value="Biotin_lipoyl"/>
</dbReference>